<protein>
    <recommendedName>
        <fullName evidence="4">Peptidase S33 tripeptidyl aminopeptidase-like C-terminal domain-containing protein</fullName>
    </recommendedName>
</protein>
<dbReference type="InterPro" id="IPR051601">
    <property type="entry name" value="Serine_prot/Carboxylest_S33"/>
</dbReference>
<dbReference type="AlphaFoldDB" id="A0AAN8MVL7"/>
<sequence>MLHQAIFAFALLRGVESLDLGNSENPFLLKRQQAPRERLFDNIPATADLEWYPCSNVTKELPFECARLSVPLDYQQPNNGLRAVIPIIKYPADKDVPYKGSVLVNPGGPGGMGSEIVYNVAISRHIRNNIVGPGYDILGFDPRGIGYAVPYGSCDILRGSFEPERQNATTVLQNPLKARSRRRARAPKLPENNDEVAYGVLIPDDPPSWKSQAYGIASQYNSVCHEYVSQYNQAGPHMNTVVVATDLLSIGKALARERNQPENTTLVNFYGVSYGTVVGQYFATLYPDNVGKFFLDGVVDAETWIAHNDVNTTLTHADKAWSQFFSLCYNAGPTRCSFFTGRNSHAIRDRFNAITARLNATKYELEDHEYAPIVTSVLLTLKLIIFNSIYSAYRTWPLLSDFFVVAEPLLGPDPAKWDFEALQLAFYDFQVKGGDITYEPVTAIPESFVEVSCTDARDIRGIEITPEEERAWKAVSRVGGVSKLSAKIQCSEWQIRPSWEWYGPVGGATKTPILFAGVLFDPITPFENAEKARKLFKGAKMVYVDEIGHTTFNTRNTCVFRHALGYFQNGTLPGHNNRCSKEIPPFF</sequence>
<dbReference type="Gene3D" id="3.40.50.1820">
    <property type="entry name" value="alpha/beta hydrolase"/>
    <property type="match status" value="1"/>
</dbReference>
<evidence type="ECO:0000259" key="4">
    <source>
        <dbReference type="Pfam" id="PF08386"/>
    </source>
</evidence>
<reference evidence="5 6" key="1">
    <citation type="submission" date="2019-10" db="EMBL/GenBank/DDBJ databases">
        <authorList>
            <person name="Palmer J.M."/>
        </authorList>
    </citation>
    <scope>NUCLEOTIDE SEQUENCE [LARGE SCALE GENOMIC DNA]</scope>
    <source>
        <strain evidence="5 6">TWF718</strain>
    </source>
</reference>
<dbReference type="InterPro" id="IPR013595">
    <property type="entry name" value="Pept_S33_TAP-like_C"/>
</dbReference>
<dbReference type="EMBL" id="JAVHNR010000003">
    <property type="protein sequence ID" value="KAK6348107.1"/>
    <property type="molecule type" value="Genomic_DNA"/>
</dbReference>
<dbReference type="PANTHER" id="PTHR43248">
    <property type="entry name" value="2-SUCCINYL-6-HYDROXY-2,4-CYCLOHEXADIENE-1-CARBOXYLATE SYNTHASE"/>
    <property type="match status" value="1"/>
</dbReference>
<keyword evidence="2" id="KW-0378">Hydrolase</keyword>
<keyword evidence="6" id="KW-1185">Reference proteome</keyword>
<evidence type="ECO:0000256" key="3">
    <source>
        <dbReference type="SAM" id="SignalP"/>
    </source>
</evidence>
<gene>
    <name evidence="5" type="ORF">TWF718_005922</name>
</gene>
<evidence type="ECO:0000256" key="1">
    <source>
        <dbReference type="ARBA" id="ARBA00010088"/>
    </source>
</evidence>
<feature type="domain" description="Peptidase S33 tripeptidyl aminopeptidase-like C-terminal" evidence="4">
    <location>
        <begin position="484"/>
        <end position="579"/>
    </location>
</feature>
<evidence type="ECO:0000313" key="5">
    <source>
        <dbReference type="EMBL" id="KAK6348107.1"/>
    </source>
</evidence>
<keyword evidence="3" id="KW-0732">Signal</keyword>
<feature type="signal peptide" evidence="3">
    <location>
        <begin position="1"/>
        <end position="17"/>
    </location>
</feature>
<dbReference type="Proteomes" id="UP001313282">
    <property type="component" value="Unassembled WGS sequence"/>
</dbReference>
<proteinExistence type="inferred from homology"/>
<dbReference type="SUPFAM" id="SSF53474">
    <property type="entry name" value="alpha/beta-Hydrolases"/>
    <property type="match status" value="1"/>
</dbReference>
<dbReference type="Pfam" id="PF08386">
    <property type="entry name" value="Abhydrolase_4"/>
    <property type="match status" value="1"/>
</dbReference>
<dbReference type="PANTHER" id="PTHR43248:SF25">
    <property type="entry name" value="AB HYDROLASE-1 DOMAIN-CONTAINING PROTEIN-RELATED"/>
    <property type="match status" value="1"/>
</dbReference>
<evidence type="ECO:0000313" key="6">
    <source>
        <dbReference type="Proteomes" id="UP001313282"/>
    </source>
</evidence>
<accession>A0AAN8MVL7</accession>
<organism evidence="5 6">
    <name type="scientific">Orbilia javanica</name>
    <dbReference type="NCBI Taxonomy" id="47235"/>
    <lineage>
        <taxon>Eukaryota</taxon>
        <taxon>Fungi</taxon>
        <taxon>Dikarya</taxon>
        <taxon>Ascomycota</taxon>
        <taxon>Pezizomycotina</taxon>
        <taxon>Orbiliomycetes</taxon>
        <taxon>Orbiliales</taxon>
        <taxon>Orbiliaceae</taxon>
        <taxon>Orbilia</taxon>
    </lineage>
</organism>
<comment type="similarity">
    <text evidence="1">Belongs to the peptidase S33 family.</text>
</comment>
<feature type="chain" id="PRO_5043055148" description="Peptidase S33 tripeptidyl aminopeptidase-like C-terminal domain-containing protein" evidence="3">
    <location>
        <begin position="18"/>
        <end position="587"/>
    </location>
</feature>
<evidence type="ECO:0000256" key="2">
    <source>
        <dbReference type="ARBA" id="ARBA00022801"/>
    </source>
</evidence>
<dbReference type="GO" id="GO:0016787">
    <property type="term" value="F:hydrolase activity"/>
    <property type="evidence" value="ECO:0007669"/>
    <property type="project" value="UniProtKB-KW"/>
</dbReference>
<comment type="caution">
    <text evidence="5">The sequence shown here is derived from an EMBL/GenBank/DDBJ whole genome shotgun (WGS) entry which is preliminary data.</text>
</comment>
<dbReference type="InterPro" id="IPR029058">
    <property type="entry name" value="AB_hydrolase_fold"/>
</dbReference>
<name>A0AAN8MVL7_9PEZI</name>